<protein>
    <submittedName>
        <fullName evidence="1">Uncharacterized protein</fullName>
    </submittedName>
</protein>
<evidence type="ECO:0000313" key="2">
    <source>
        <dbReference type="Proteomes" id="UP001285908"/>
    </source>
</evidence>
<keyword evidence="2" id="KW-1185">Reference proteome</keyword>
<dbReference type="EMBL" id="JAULSX010000004">
    <property type="protein sequence ID" value="KAK3492608.1"/>
    <property type="molecule type" value="Genomic_DNA"/>
</dbReference>
<sequence length="146" mass="16484">MTNKGRQEERPSGHRITGQKCKVSEQCGNPHCTITKINDRRTTTVGAFVNSSPDEKNGTSEDSRIQYTPLYNTAPSLGSEMKSFTRTATGFYGYSEDELLHRFSFTCDTLPTRMAEFEEAVFQNTCSLYAFRTLAAYSARFACFRL</sequence>
<dbReference type="GeneID" id="87876543"/>
<dbReference type="AlphaFoldDB" id="A0AAJ0I840"/>
<name>A0AAJ0I840_9PEZI</name>
<evidence type="ECO:0000313" key="1">
    <source>
        <dbReference type="EMBL" id="KAK3492608.1"/>
    </source>
</evidence>
<proteinExistence type="predicted"/>
<accession>A0AAJ0I840</accession>
<gene>
    <name evidence="1" type="ORF">B0T23DRAFT_404641</name>
</gene>
<dbReference type="RefSeq" id="XP_062693066.1">
    <property type="nucleotide sequence ID" value="XM_062838921.1"/>
</dbReference>
<reference evidence="1 2" key="1">
    <citation type="journal article" date="2023" name="Mol. Phylogenet. Evol.">
        <title>Genome-scale phylogeny and comparative genomics of the fungal order Sordariales.</title>
        <authorList>
            <person name="Hensen N."/>
            <person name="Bonometti L."/>
            <person name="Westerberg I."/>
            <person name="Brannstrom I.O."/>
            <person name="Guillou S."/>
            <person name="Cros-Aarteil S."/>
            <person name="Calhoun S."/>
            <person name="Haridas S."/>
            <person name="Kuo A."/>
            <person name="Mondo S."/>
            <person name="Pangilinan J."/>
            <person name="Riley R."/>
            <person name="LaButti K."/>
            <person name="Andreopoulos B."/>
            <person name="Lipzen A."/>
            <person name="Chen C."/>
            <person name="Yan M."/>
            <person name="Daum C."/>
            <person name="Ng V."/>
            <person name="Clum A."/>
            <person name="Steindorff A."/>
            <person name="Ohm R.A."/>
            <person name="Martin F."/>
            <person name="Silar P."/>
            <person name="Natvig D.O."/>
            <person name="Lalanne C."/>
            <person name="Gautier V."/>
            <person name="Ament-Velasquez S.L."/>
            <person name="Kruys A."/>
            <person name="Hutchinson M.I."/>
            <person name="Powell A.J."/>
            <person name="Barry K."/>
            <person name="Miller A.N."/>
            <person name="Grigoriev I.V."/>
            <person name="Debuchy R."/>
            <person name="Gladieux P."/>
            <person name="Hiltunen Thoren M."/>
            <person name="Johannesson H."/>
        </authorList>
    </citation>
    <scope>NUCLEOTIDE SEQUENCE [LARGE SCALE GENOMIC DNA]</scope>
    <source>
        <strain evidence="1 2">FGSC 10403</strain>
    </source>
</reference>
<organism evidence="1 2">
    <name type="scientific">Neurospora hispaniola</name>
    <dbReference type="NCBI Taxonomy" id="588809"/>
    <lineage>
        <taxon>Eukaryota</taxon>
        <taxon>Fungi</taxon>
        <taxon>Dikarya</taxon>
        <taxon>Ascomycota</taxon>
        <taxon>Pezizomycotina</taxon>
        <taxon>Sordariomycetes</taxon>
        <taxon>Sordariomycetidae</taxon>
        <taxon>Sordariales</taxon>
        <taxon>Sordariaceae</taxon>
        <taxon>Neurospora</taxon>
    </lineage>
</organism>
<comment type="caution">
    <text evidence="1">The sequence shown here is derived from an EMBL/GenBank/DDBJ whole genome shotgun (WGS) entry which is preliminary data.</text>
</comment>
<dbReference type="Proteomes" id="UP001285908">
    <property type="component" value="Unassembled WGS sequence"/>
</dbReference>